<dbReference type="OrthoDB" id="6196188at2"/>
<keyword evidence="2" id="KW-0812">Transmembrane</keyword>
<keyword evidence="2" id="KW-1133">Transmembrane helix</keyword>
<dbReference type="EMBL" id="LVJN01000021">
    <property type="protein sequence ID" value="OSM00101.1"/>
    <property type="molecule type" value="Genomic_DNA"/>
</dbReference>
<feature type="transmembrane region" description="Helical" evidence="2">
    <location>
        <begin position="222"/>
        <end position="243"/>
    </location>
</feature>
<dbReference type="Proteomes" id="UP000194003">
    <property type="component" value="Unassembled WGS sequence"/>
</dbReference>
<evidence type="ECO:0000256" key="2">
    <source>
        <dbReference type="SAM" id="Phobius"/>
    </source>
</evidence>
<evidence type="ECO:0000256" key="1">
    <source>
        <dbReference type="SAM" id="MobiDB-lite"/>
    </source>
</evidence>
<accession>A0A1Y2K1C1</accession>
<feature type="transmembrane region" description="Helical" evidence="2">
    <location>
        <begin position="263"/>
        <end position="286"/>
    </location>
</feature>
<sequence>MAPKIQLIMHARRLIIIVALTLFACLTAAFGAWLQTRNLLINHDLVWCLEIARVLTSGGRYLHEALEVNPPLFFLLISPFQWLATLLHLSDYAAVALWINLLAVGAALVCWPPLRALIPNRALTMMALLGIAAVLMGHPGYHFGQREQLIATLITPGLFWLPWRLHDPTPLTSTMRMAGAAVTVLAALGILIKPHYLLMPLAALIATLILRPEQRALRPLWLGWPGVMTVVCAAYGFLITVFFPEYFQMVGVALDLYGGMDASANTLLSGPILSFVGYAALLAFGVSIATGWRAQYSLTAWSLWSACALGMAAFVLQGKGWAYHTLAATICMDLLTGAALIATLTTLRHNVKSGRTLVSALIIGGALWAKPITGGWAEYLALSPSDWRTHPGVRLLQVAAQGEGVMLVSNNPRPWTSQTDAAGSRLSQRGYLWMLAGALQLMEQGDAVKGDYYAKRIRTYFAEDLRRFRPRVLIIGAGRDLQSYASFHGGFVAFLEQDPEVKALMRDYPPLRTLPNGAQIRLRRDALTSAPPQEPATPLIFRTLAPPPSQETVQHVR</sequence>
<gene>
    <name evidence="3" type="ORF">MAIT1_00526</name>
</gene>
<protein>
    <submittedName>
        <fullName evidence="3">Putative YkoY family integral membrane protein</fullName>
    </submittedName>
</protein>
<keyword evidence="4" id="KW-1185">Reference proteome</keyword>
<feature type="transmembrane region" description="Helical" evidence="2">
    <location>
        <begin position="322"/>
        <end position="347"/>
    </location>
</feature>
<feature type="region of interest" description="Disordered" evidence="1">
    <location>
        <begin position="528"/>
        <end position="557"/>
    </location>
</feature>
<comment type="caution">
    <text evidence="3">The sequence shown here is derived from an EMBL/GenBank/DDBJ whole genome shotgun (WGS) entry which is preliminary data.</text>
</comment>
<dbReference type="PROSITE" id="PS51257">
    <property type="entry name" value="PROKAR_LIPOPROTEIN"/>
    <property type="match status" value="1"/>
</dbReference>
<feature type="transmembrane region" description="Helical" evidence="2">
    <location>
        <begin position="120"/>
        <end position="137"/>
    </location>
</feature>
<feature type="transmembrane region" description="Helical" evidence="2">
    <location>
        <begin position="177"/>
        <end position="210"/>
    </location>
</feature>
<reference evidence="3 4" key="1">
    <citation type="journal article" date="2016" name="BMC Genomics">
        <title>Combined genomic and structural analyses of a cultured magnetotactic bacterium reveals its niche adaptation to a dynamic environment.</title>
        <authorList>
            <person name="Araujo A.C."/>
            <person name="Morillo V."/>
            <person name="Cypriano J."/>
            <person name="Teixeira L.C."/>
            <person name="Leao P."/>
            <person name="Lyra S."/>
            <person name="Almeida L.G."/>
            <person name="Bazylinski D.A."/>
            <person name="Vasconcellos A.T."/>
            <person name="Abreu F."/>
            <person name="Lins U."/>
        </authorList>
    </citation>
    <scope>NUCLEOTIDE SEQUENCE [LARGE SCALE GENOMIC DNA]</scope>
    <source>
        <strain evidence="3 4">IT-1</strain>
    </source>
</reference>
<dbReference type="AlphaFoldDB" id="A0A1Y2K1C1"/>
<feature type="transmembrane region" description="Helical" evidence="2">
    <location>
        <begin position="96"/>
        <end position="114"/>
    </location>
</feature>
<evidence type="ECO:0000313" key="4">
    <source>
        <dbReference type="Proteomes" id="UP000194003"/>
    </source>
</evidence>
<proteinExistence type="predicted"/>
<name>A0A1Y2K1C1_9PROT</name>
<dbReference type="STRING" id="1434232.MAIT1_00526"/>
<feature type="transmembrane region" description="Helical" evidence="2">
    <location>
        <begin position="298"/>
        <end position="316"/>
    </location>
</feature>
<dbReference type="RefSeq" id="WP_085446472.1">
    <property type="nucleotide sequence ID" value="NZ_LVJN01000021.1"/>
</dbReference>
<evidence type="ECO:0000313" key="3">
    <source>
        <dbReference type="EMBL" id="OSM00101.1"/>
    </source>
</evidence>
<keyword evidence="2" id="KW-0472">Membrane</keyword>
<organism evidence="3 4">
    <name type="scientific">Magnetofaba australis IT-1</name>
    <dbReference type="NCBI Taxonomy" id="1434232"/>
    <lineage>
        <taxon>Bacteria</taxon>
        <taxon>Pseudomonadati</taxon>
        <taxon>Pseudomonadota</taxon>
        <taxon>Magnetococcia</taxon>
        <taxon>Magnetococcales</taxon>
        <taxon>Magnetococcaceae</taxon>
        <taxon>Magnetofaba</taxon>
    </lineage>
</organism>